<reference evidence="12 13" key="1">
    <citation type="journal article" date="2019" name="Int. J. Syst. Evol. Microbiol.">
        <title>Clostridium fermenticellae sp. nov., isolated from the mud in a fermentation cellar for the production of the Chinese liquor, baijiu.</title>
        <authorList>
            <person name="Xu P.X."/>
            <person name="Chai L.J."/>
            <person name="Qiu T."/>
            <person name="Zhang X.J."/>
            <person name="Lu Z.M."/>
            <person name="Xiao C."/>
            <person name="Wang S.T."/>
            <person name="Shen C.H."/>
            <person name="Shi J.S."/>
            <person name="Xu Z.H."/>
        </authorList>
    </citation>
    <scope>NUCLEOTIDE SEQUENCE [LARGE SCALE GENOMIC DNA]</scope>
    <source>
        <strain evidence="12 13">JN500901</strain>
    </source>
</reference>
<feature type="domain" description="Thioredoxin" evidence="11">
    <location>
        <begin position="1"/>
        <end position="105"/>
    </location>
</feature>
<dbReference type="SUPFAM" id="SSF52833">
    <property type="entry name" value="Thioredoxin-like"/>
    <property type="match status" value="1"/>
</dbReference>
<sequence>MVNEIKDTNFSEVIEEKKVPVIVDFWAPWCGPCKMLGPVMEEISDELDGKSKFYKLNVDENPVSSMEYNVASIPTVIIFKDGKPAKTLVGFRPKDAVKGVIEDYI</sequence>
<dbReference type="RefSeq" id="WP_119970008.1">
    <property type="nucleotide sequence ID" value="NZ_CP032416.1"/>
</dbReference>
<evidence type="ECO:0000259" key="11">
    <source>
        <dbReference type="PROSITE" id="PS51352"/>
    </source>
</evidence>
<dbReference type="FunFam" id="3.40.30.10:FF:000001">
    <property type="entry name" value="Thioredoxin"/>
    <property type="match status" value="1"/>
</dbReference>
<dbReference type="EMBL" id="CP032416">
    <property type="protein sequence ID" value="AYD39299.1"/>
    <property type="molecule type" value="Genomic_DNA"/>
</dbReference>
<dbReference type="InterPro" id="IPR013766">
    <property type="entry name" value="Thioredoxin_domain"/>
</dbReference>
<evidence type="ECO:0000256" key="9">
    <source>
        <dbReference type="PIRSR" id="PIRSR000077-1"/>
    </source>
</evidence>
<dbReference type="AlphaFoldDB" id="A0A386H0U4"/>
<evidence type="ECO:0000313" key="13">
    <source>
        <dbReference type="Proteomes" id="UP000266301"/>
    </source>
</evidence>
<feature type="site" description="Contributes to redox potential value" evidence="9">
    <location>
        <position position="32"/>
    </location>
</feature>
<evidence type="ECO:0000256" key="3">
    <source>
        <dbReference type="ARBA" id="ARBA00022448"/>
    </source>
</evidence>
<dbReference type="NCBIfam" id="TIGR01068">
    <property type="entry name" value="thioredoxin"/>
    <property type="match status" value="1"/>
</dbReference>
<keyword evidence="4" id="KW-0249">Electron transport</keyword>
<protein>
    <recommendedName>
        <fullName evidence="2 7">Thioredoxin</fullName>
    </recommendedName>
</protein>
<keyword evidence="6 10" id="KW-0676">Redox-active center</keyword>
<dbReference type="InterPro" id="IPR005746">
    <property type="entry name" value="Thioredoxin"/>
</dbReference>
<keyword evidence="5 10" id="KW-1015">Disulfide bond</keyword>
<dbReference type="GO" id="GO:0045454">
    <property type="term" value="P:cell redox homeostasis"/>
    <property type="evidence" value="ECO:0007669"/>
    <property type="project" value="TreeGrafter"/>
</dbReference>
<feature type="site" description="Deprotonates C-terminal active site Cys" evidence="9">
    <location>
        <position position="24"/>
    </location>
</feature>
<organism evidence="12 13">
    <name type="scientific">Clostridium fermenticellae</name>
    <dbReference type="NCBI Taxonomy" id="2068654"/>
    <lineage>
        <taxon>Bacteria</taxon>
        <taxon>Bacillati</taxon>
        <taxon>Bacillota</taxon>
        <taxon>Clostridia</taxon>
        <taxon>Eubacteriales</taxon>
        <taxon>Clostridiaceae</taxon>
        <taxon>Clostridium</taxon>
    </lineage>
</organism>
<dbReference type="PRINTS" id="PR00421">
    <property type="entry name" value="THIOREDOXIN"/>
</dbReference>
<feature type="site" description="Contributes to redox potential value" evidence="9">
    <location>
        <position position="31"/>
    </location>
</feature>
<dbReference type="InterPro" id="IPR036249">
    <property type="entry name" value="Thioredoxin-like_sf"/>
</dbReference>
<dbReference type="PANTHER" id="PTHR45663">
    <property type="entry name" value="GEO12009P1"/>
    <property type="match status" value="1"/>
</dbReference>
<dbReference type="OrthoDB" id="9790390at2"/>
<dbReference type="Gene3D" id="3.40.30.10">
    <property type="entry name" value="Glutaredoxin"/>
    <property type="match status" value="1"/>
</dbReference>
<comment type="similarity">
    <text evidence="1 8">Belongs to the thioredoxin family.</text>
</comment>
<dbReference type="InterPro" id="IPR017937">
    <property type="entry name" value="Thioredoxin_CS"/>
</dbReference>
<proteinExistence type="inferred from homology"/>
<evidence type="ECO:0000256" key="10">
    <source>
        <dbReference type="PIRSR" id="PIRSR000077-4"/>
    </source>
</evidence>
<dbReference type="GO" id="GO:0015035">
    <property type="term" value="F:protein-disulfide reductase activity"/>
    <property type="evidence" value="ECO:0007669"/>
    <property type="project" value="UniProtKB-UniRule"/>
</dbReference>
<keyword evidence="3" id="KW-0813">Transport</keyword>
<dbReference type="PROSITE" id="PS00194">
    <property type="entry name" value="THIOREDOXIN_1"/>
    <property type="match status" value="1"/>
</dbReference>
<evidence type="ECO:0000256" key="5">
    <source>
        <dbReference type="ARBA" id="ARBA00023157"/>
    </source>
</evidence>
<feature type="disulfide bond" description="Redox-active" evidence="10">
    <location>
        <begin position="30"/>
        <end position="33"/>
    </location>
</feature>
<evidence type="ECO:0000256" key="6">
    <source>
        <dbReference type="ARBA" id="ARBA00023284"/>
    </source>
</evidence>
<name>A0A386H0U4_9CLOT</name>
<feature type="active site" description="Nucleophile" evidence="9">
    <location>
        <position position="30"/>
    </location>
</feature>
<dbReference type="Proteomes" id="UP000266301">
    <property type="component" value="Chromosome"/>
</dbReference>
<dbReference type="PANTHER" id="PTHR45663:SF11">
    <property type="entry name" value="GEO12009P1"/>
    <property type="match status" value="1"/>
</dbReference>
<dbReference type="PROSITE" id="PS51352">
    <property type="entry name" value="THIOREDOXIN_2"/>
    <property type="match status" value="1"/>
</dbReference>
<evidence type="ECO:0000313" key="12">
    <source>
        <dbReference type="EMBL" id="AYD39299.1"/>
    </source>
</evidence>
<keyword evidence="13" id="KW-1185">Reference proteome</keyword>
<dbReference type="CDD" id="cd02947">
    <property type="entry name" value="TRX_family"/>
    <property type="match status" value="1"/>
</dbReference>
<evidence type="ECO:0000256" key="8">
    <source>
        <dbReference type="PIRNR" id="PIRNR000077"/>
    </source>
</evidence>
<dbReference type="PIRSF" id="PIRSF000077">
    <property type="entry name" value="Thioredoxin"/>
    <property type="match status" value="1"/>
</dbReference>
<accession>A0A386H0U4</accession>
<gene>
    <name evidence="12" type="primary">trxA</name>
    <name evidence="12" type="ORF">D4Z93_01565</name>
</gene>
<evidence type="ECO:0000256" key="4">
    <source>
        <dbReference type="ARBA" id="ARBA00022982"/>
    </source>
</evidence>
<evidence type="ECO:0000256" key="1">
    <source>
        <dbReference type="ARBA" id="ARBA00008987"/>
    </source>
</evidence>
<dbReference type="Pfam" id="PF00085">
    <property type="entry name" value="Thioredoxin"/>
    <property type="match status" value="1"/>
</dbReference>
<evidence type="ECO:0000256" key="2">
    <source>
        <dbReference type="ARBA" id="ARBA00020570"/>
    </source>
</evidence>
<feature type="active site" description="Nucleophile" evidence="9">
    <location>
        <position position="33"/>
    </location>
</feature>
<evidence type="ECO:0000256" key="7">
    <source>
        <dbReference type="NCBIfam" id="TIGR01068"/>
    </source>
</evidence>
<dbReference type="GO" id="GO:0005829">
    <property type="term" value="C:cytosol"/>
    <property type="evidence" value="ECO:0007669"/>
    <property type="project" value="TreeGrafter"/>
</dbReference>
<dbReference type="KEGG" id="cfer:D4Z93_01565"/>